<sequence length="746" mass="83885">MDNLFSKITVTMKVNLGIALMFLPALVFAQKINQKEIKRSQALAKAVTIIRDNWGVPHIYGKTDASVVFGLMYAQCEDNFKGIERNYLYQLGKQAEVDGETNLYTDVQLQLIADSTDAIKDYNTSAPWFRKLLDAFADGVNYYLYKHPEVKPQVFKHFEPWYALMFTDGSVAATETGGLKLSETKEFYSAGPEKLGAVTGQPVKNIYDMVNERETGSNGFAISPSRSASGHALLYINPHVPFYFRSEVELVSNEGLNAYGAVTWGQFFIYQGFNQHCGWMHTSAYADVADLYAEKVSKKDGKWYYEYDGKLRPVTSRKLSFKIKKGDEMEQRTITGYYTHHGPILGSRDGKWLALKANNRSYNALVESWLIIKANNLAEYKRAMNMVSNATNSTVYADDKGNTIFWHGNYIPKRNPKYDWSLPVDGSTSATEWQGVHKLSEIITNINPATGWIQNCNSTPYTASGTSSPDKSKYPAYMAPDGENYRAITAIRILKDAKNLTLDGLVAKGYDHYLAAFDDLLPSLFNAYDAAPDSVKQVLAEPIKILQQWDRNTAIHSIASSLAIEWGTLMMKALPPPQTDQESTFITRRFQTLVKNVSAEQQLAWLNDVLKNLQSRFGTWKVEWGDMNRYQRPDDGITFDDSKPSIPVGLTGSGFGQLPSFQSRTLNTIKRYGYSGNSFIAVVEFGTRVKAKSIVNGGSSFDPASKNFADQEQGIIDGKFKDVLFYKKDVLKHAQHTYHPGDYFKQ</sequence>
<dbReference type="Gene3D" id="2.30.120.10">
    <property type="match status" value="1"/>
</dbReference>
<feature type="binding site" evidence="6">
    <location>
        <position position="287"/>
    </location>
    <ligand>
        <name>Ca(2+)</name>
        <dbReference type="ChEBI" id="CHEBI:29108"/>
    </ligand>
</feature>
<dbReference type="GO" id="GO:0016811">
    <property type="term" value="F:hydrolase activity, acting on carbon-nitrogen (but not peptide) bonds, in linear amides"/>
    <property type="evidence" value="ECO:0007669"/>
    <property type="project" value="InterPro"/>
</dbReference>
<dbReference type="InterPro" id="IPR014395">
    <property type="entry name" value="Pen/GL7ACA/AHL_acylase"/>
</dbReference>
<evidence type="ECO:0000256" key="2">
    <source>
        <dbReference type="ARBA" id="ARBA00022729"/>
    </source>
</evidence>
<comment type="cofactor">
    <cofactor evidence="6">
        <name>Ca(2+)</name>
        <dbReference type="ChEBI" id="CHEBI:29108"/>
    </cofactor>
    <text evidence="6">Binds 1 Ca(2+) ion per dimer.</text>
</comment>
<dbReference type="EMBL" id="FOCL01000011">
    <property type="protein sequence ID" value="SEO69514.1"/>
    <property type="molecule type" value="Genomic_DNA"/>
</dbReference>
<feature type="active site" description="Nucleophile" evidence="5">
    <location>
        <position position="217"/>
    </location>
</feature>
<evidence type="ECO:0000313" key="8">
    <source>
        <dbReference type="Proteomes" id="UP000198942"/>
    </source>
</evidence>
<evidence type="ECO:0000313" key="7">
    <source>
        <dbReference type="EMBL" id="SEO69514.1"/>
    </source>
</evidence>
<dbReference type="InterPro" id="IPR043147">
    <property type="entry name" value="Penicillin_amidase_A-knob"/>
</dbReference>
<accession>A0A1H8RTK4</accession>
<dbReference type="PANTHER" id="PTHR34218:SF3">
    <property type="entry name" value="ACYL-HOMOSERINE LACTONE ACYLASE PVDQ"/>
    <property type="match status" value="1"/>
</dbReference>
<keyword evidence="2" id="KW-0732">Signal</keyword>
<dbReference type="InterPro" id="IPR043146">
    <property type="entry name" value="Penicillin_amidase_N_B-knob"/>
</dbReference>
<evidence type="ECO:0000256" key="5">
    <source>
        <dbReference type="PIRSR" id="PIRSR001227-1"/>
    </source>
</evidence>
<dbReference type="GO" id="GO:0017000">
    <property type="term" value="P:antibiotic biosynthetic process"/>
    <property type="evidence" value="ECO:0007669"/>
    <property type="project" value="InterPro"/>
</dbReference>
<proteinExistence type="inferred from homology"/>
<organism evidence="7 8">
    <name type="scientific">Mucilaginibacter gossypiicola</name>
    <dbReference type="NCBI Taxonomy" id="551995"/>
    <lineage>
        <taxon>Bacteria</taxon>
        <taxon>Pseudomonadati</taxon>
        <taxon>Bacteroidota</taxon>
        <taxon>Sphingobacteriia</taxon>
        <taxon>Sphingobacteriales</taxon>
        <taxon>Sphingobacteriaceae</taxon>
        <taxon>Mucilaginibacter</taxon>
    </lineage>
</organism>
<protein>
    <submittedName>
        <fullName evidence="7">Acyl-homoserine lactone (AHL) acylase PvdQ</fullName>
    </submittedName>
</protein>
<evidence type="ECO:0000256" key="4">
    <source>
        <dbReference type="ARBA" id="ARBA00023145"/>
    </source>
</evidence>
<dbReference type="SUPFAM" id="SSF56235">
    <property type="entry name" value="N-terminal nucleophile aminohydrolases (Ntn hydrolases)"/>
    <property type="match status" value="1"/>
</dbReference>
<reference evidence="8" key="1">
    <citation type="submission" date="2016-10" db="EMBL/GenBank/DDBJ databases">
        <authorList>
            <person name="Varghese N."/>
            <person name="Submissions S."/>
        </authorList>
    </citation>
    <scope>NUCLEOTIDE SEQUENCE [LARGE SCALE GENOMIC DNA]</scope>
    <source>
        <strain evidence="8">Gh-48</strain>
    </source>
</reference>
<evidence type="ECO:0000256" key="6">
    <source>
        <dbReference type="PIRSR" id="PIRSR001227-2"/>
    </source>
</evidence>
<dbReference type="Gene3D" id="1.10.439.10">
    <property type="entry name" value="Penicillin Amidohydrolase, domain 1"/>
    <property type="match status" value="1"/>
</dbReference>
<dbReference type="STRING" id="551995.SAMN05192574_1117"/>
<dbReference type="PANTHER" id="PTHR34218">
    <property type="entry name" value="PEPTIDASE S45 PENICILLIN AMIDASE"/>
    <property type="match status" value="1"/>
</dbReference>
<feature type="binding site" evidence="6">
    <location>
        <position position="290"/>
    </location>
    <ligand>
        <name>Ca(2+)</name>
        <dbReference type="ChEBI" id="CHEBI:29108"/>
    </ligand>
</feature>
<dbReference type="PIRSF" id="PIRSF001227">
    <property type="entry name" value="Pen_acylase"/>
    <property type="match status" value="1"/>
</dbReference>
<keyword evidence="3" id="KW-0378">Hydrolase</keyword>
<dbReference type="InterPro" id="IPR002692">
    <property type="entry name" value="S45"/>
</dbReference>
<keyword evidence="8" id="KW-1185">Reference proteome</keyword>
<dbReference type="AlphaFoldDB" id="A0A1H8RTK4"/>
<keyword evidence="4" id="KW-0865">Zymogen</keyword>
<dbReference type="InterPro" id="IPR029055">
    <property type="entry name" value="Ntn_hydrolases_N"/>
</dbReference>
<evidence type="ECO:0000256" key="3">
    <source>
        <dbReference type="ARBA" id="ARBA00022801"/>
    </source>
</evidence>
<dbReference type="Proteomes" id="UP000198942">
    <property type="component" value="Unassembled WGS sequence"/>
</dbReference>
<dbReference type="InterPro" id="IPR023343">
    <property type="entry name" value="Penicillin_amidase_dom1"/>
</dbReference>
<evidence type="ECO:0000256" key="1">
    <source>
        <dbReference type="ARBA" id="ARBA00006586"/>
    </source>
</evidence>
<dbReference type="Gene3D" id="1.10.1400.10">
    <property type="match status" value="1"/>
</dbReference>
<dbReference type="Gene3D" id="3.60.20.10">
    <property type="entry name" value="Glutamine Phosphoribosylpyrophosphate, subunit 1, domain 1"/>
    <property type="match status" value="1"/>
</dbReference>
<comment type="similarity">
    <text evidence="1">Belongs to the peptidase S45 family.</text>
</comment>
<feature type="binding site" evidence="6">
    <location>
        <position position="175"/>
    </location>
    <ligand>
        <name>Ca(2+)</name>
        <dbReference type="ChEBI" id="CHEBI:29108"/>
    </ligand>
</feature>
<dbReference type="Pfam" id="PF01804">
    <property type="entry name" value="Penicil_amidase"/>
    <property type="match status" value="1"/>
</dbReference>
<gene>
    <name evidence="7" type="ORF">SAMN05192574_1117</name>
</gene>
<keyword evidence="6" id="KW-0479">Metal-binding</keyword>
<name>A0A1H8RTK4_9SPHI</name>
<keyword evidence="6" id="KW-0106">Calcium</keyword>
<dbReference type="GO" id="GO:0046872">
    <property type="term" value="F:metal ion binding"/>
    <property type="evidence" value="ECO:0007669"/>
    <property type="project" value="UniProtKB-KW"/>
</dbReference>